<proteinExistence type="predicted"/>
<dbReference type="SMART" id="SM00448">
    <property type="entry name" value="REC"/>
    <property type="match status" value="1"/>
</dbReference>
<dbReference type="PANTHER" id="PTHR48111">
    <property type="entry name" value="REGULATOR OF RPOS"/>
    <property type="match status" value="1"/>
</dbReference>
<dbReference type="PROSITE" id="PS50110">
    <property type="entry name" value="RESPONSE_REGULATORY"/>
    <property type="match status" value="1"/>
</dbReference>
<dbReference type="EMBL" id="AMRK01000012">
    <property type="protein sequence ID" value="EKE68843.1"/>
    <property type="molecule type" value="Genomic_DNA"/>
</dbReference>
<feature type="domain" description="OmpR/PhoB-type" evidence="5">
    <location>
        <begin position="126"/>
        <end position="226"/>
    </location>
</feature>
<dbReference type="GO" id="GO:0005829">
    <property type="term" value="C:cytosol"/>
    <property type="evidence" value="ECO:0007669"/>
    <property type="project" value="TreeGrafter"/>
</dbReference>
<dbReference type="Pfam" id="PF00072">
    <property type="entry name" value="Response_reg"/>
    <property type="match status" value="1"/>
</dbReference>
<evidence type="ECO:0000313" key="7">
    <source>
        <dbReference type="Proteomes" id="UP000006762"/>
    </source>
</evidence>
<dbReference type="InterPro" id="IPR039420">
    <property type="entry name" value="WalR-like"/>
</dbReference>
<dbReference type="Gene3D" id="3.40.50.2300">
    <property type="match status" value="1"/>
</dbReference>
<feature type="modified residue" description="4-aspartylphosphate" evidence="2">
    <location>
        <position position="51"/>
    </location>
</feature>
<evidence type="ECO:0000259" key="5">
    <source>
        <dbReference type="PROSITE" id="PS51755"/>
    </source>
</evidence>
<dbReference type="SUPFAM" id="SSF52172">
    <property type="entry name" value="CheY-like"/>
    <property type="match status" value="1"/>
</dbReference>
<dbReference type="RefSeq" id="WP_009573505.1">
    <property type="nucleotide sequence ID" value="NZ_AMRK01000012.1"/>
</dbReference>
<dbReference type="eggNOG" id="COG0745">
    <property type="taxonomic scope" value="Bacteria"/>
</dbReference>
<dbReference type="PROSITE" id="PS51755">
    <property type="entry name" value="OMPR_PHOB"/>
    <property type="match status" value="1"/>
</dbReference>
<feature type="domain" description="Response regulatory" evidence="4">
    <location>
        <begin position="2"/>
        <end position="116"/>
    </location>
</feature>
<dbReference type="AlphaFoldDB" id="K2J160"/>
<dbReference type="InterPro" id="IPR001867">
    <property type="entry name" value="OmpR/PhoB-type_DNA-bd"/>
</dbReference>
<dbReference type="InterPro" id="IPR011006">
    <property type="entry name" value="CheY-like_superfamily"/>
</dbReference>
<evidence type="ECO:0000313" key="6">
    <source>
        <dbReference type="EMBL" id="EKE68843.1"/>
    </source>
</evidence>
<protein>
    <submittedName>
        <fullName evidence="6">Two-component system response regulator</fullName>
    </submittedName>
</protein>
<evidence type="ECO:0000256" key="1">
    <source>
        <dbReference type="ARBA" id="ARBA00023125"/>
    </source>
</evidence>
<dbReference type="GO" id="GO:0006355">
    <property type="term" value="P:regulation of DNA-templated transcription"/>
    <property type="evidence" value="ECO:0007669"/>
    <property type="project" value="InterPro"/>
</dbReference>
<dbReference type="Gene3D" id="1.10.10.10">
    <property type="entry name" value="Winged helix-like DNA-binding domain superfamily/Winged helix DNA-binding domain"/>
    <property type="match status" value="1"/>
</dbReference>
<dbReference type="STRING" id="1208323.B30_17530"/>
<evidence type="ECO:0000259" key="4">
    <source>
        <dbReference type="PROSITE" id="PS50110"/>
    </source>
</evidence>
<dbReference type="Gene3D" id="6.10.250.690">
    <property type="match status" value="1"/>
</dbReference>
<dbReference type="Pfam" id="PF00486">
    <property type="entry name" value="Trans_reg_C"/>
    <property type="match status" value="1"/>
</dbReference>
<organism evidence="6 7">
    <name type="scientific">Celeribacter baekdonensis B30</name>
    <dbReference type="NCBI Taxonomy" id="1208323"/>
    <lineage>
        <taxon>Bacteria</taxon>
        <taxon>Pseudomonadati</taxon>
        <taxon>Pseudomonadota</taxon>
        <taxon>Alphaproteobacteria</taxon>
        <taxon>Rhodobacterales</taxon>
        <taxon>Roseobacteraceae</taxon>
        <taxon>Celeribacter</taxon>
    </lineage>
</organism>
<dbReference type="InterPro" id="IPR016032">
    <property type="entry name" value="Sig_transdc_resp-reg_C-effctor"/>
</dbReference>
<dbReference type="CDD" id="cd00383">
    <property type="entry name" value="trans_reg_C"/>
    <property type="match status" value="1"/>
</dbReference>
<dbReference type="SUPFAM" id="SSF46894">
    <property type="entry name" value="C-terminal effector domain of the bipartite response regulators"/>
    <property type="match status" value="1"/>
</dbReference>
<accession>K2J160</accession>
<comment type="caution">
    <text evidence="6">The sequence shown here is derived from an EMBL/GenBank/DDBJ whole genome shotgun (WGS) entry which is preliminary data.</text>
</comment>
<dbReference type="SMART" id="SM00862">
    <property type="entry name" value="Trans_reg_C"/>
    <property type="match status" value="1"/>
</dbReference>
<dbReference type="GO" id="GO:0000156">
    <property type="term" value="F:phosphorelay response regulator activity"/>
    <property type="evidence" value="ECO:0007669"/>
    <property type="project" value="TreeGrafter"/>
</dbReference>
<dbReference type="CDD" id="cd17574">
    <property type="entry name" value="REC_OmpR"/>
    <property type="match status" value="1"/>
</dbReference>
<name>K2J160_9RHOB</name>
<dbReference type="GO" id="GO:0000976">
    <property type="term" value="F:transcription cis-regulatory region binding"/>
    <property type="evidence" value="ECO:0007669"/>
    <property type="project" value="TreeGrafter"/>
</dbReference>
<keyword evidence="1 3" id="KW-0238">DNA-binding</keyword>
<feature type="DNA-binding region" description="OmpR/PhoB-type" evidence="3">
    <location>
        <begin position="126"/>
        <end position="226"/>
    </location>
</feature>
<reference evidence="6 7" key="1">
    <citation type="submission" date="2012-09" db="EMBL/GenBank/DDBJ databases">
        <title>Celeribacter baekdonensis B30 Genome Sequencing.</title>
        <authorList>
            <person name="Wang W."/>
        </authorList>
    </citation>
    <scope>NUCLEOTIDE SEQUENCE [LARGE SCALE GENOMIC DNA]</scope>
    <source>
        <strain evidence="6 7">B30</strain>
    </source>
</reference>
<dbReference type="InterPro" id="IPR001789">
    <property type="entry name" value="Sig_transdc_resp-reg_receiver"/>
</dbReference>
<dbReference type="GO" id="GO:0032993">
    <property type="term" value="C:protein-DNA complex"/>
    <property type="evidence" value="ECO:0007669"/>
    <property type="project" value="TreeGrafter"/>
</dbReference>
<evidence type="ECO:0000256" key="2">
    <source>
        <dbReference type="PROSITE-ProRule" id="PRU00169"/>
    </source>
</evidence>
<dbReference type="PATRIC" id="fig|1208323.3.peg.3629"/>
<dbReference type="Proteomes" id="UP000006762">
    <property type="component" value="Unassembled WGS sequence"/>
</dbReference>
<evidence type="ECO:0000256" key="3">
    <source>
        <dbReference type="PROSITE-ProRule" id="PRU01091"/>
    </source>
</evidence>
<gene>
    <name evidence="6" type="ORF">B30_17530</name>
</gene>
<dbReference type="OrthoDB" id="9802426at2"/>
<dbReference type="InterPro" id="IPR036388">
    <property type="entry name" value="WH-like_DNA-bd_sf"/>
</dbReference>
<keyword evidence="2" id="KW-0597">Phosphoprotein</keyword>
<dbReference type="PANTHER" id="PTHR48111:SF11">
    <property type="entry name" value="TWO-COMPONENT RESPONSE REGULATOR"/>
    <property type="match status" value="1"/>
</dbReference>
<keyword evidence="7" id="KW-1185">Reference proteome</keyword>
<sequence length="226" mass="25350">MRILIAEDNNALREGLCDLLAGDGHDCHPAADGLTARALFDAAPFPVVILDVVMPGMDGLSLCRHIRSTAPHSQILILSARGECFDRALGLELGADDYVAKPFDPAELRARIKGMARRAGGPPIGETQFQMDDLWIDPLRLTARRSGEDNIPLNPRELAVLRLLYRHAGIPVSRNTLFDECWGRDYFPNSRALDQYISALRQRIERQPRQPRIIETVRGIGYRYPR</sequence>